<comment type="caution">
    <text evidence="1">The sequence shown here is derived from an EMBL/GenBank/DDBJ whole genome shotgun (WGS) entry which is preliminary data.</text>
</comment>
<organism evidence="1 2">
    <name type="scientific">Dreissena polymorpha</name>
    <name type="common">Zebra mussel</name>
    <name type="synonym">Mytilus polymorpha</name>
    <dbReference type="NCBI Taxonomy" id="45954"/>
    <lineage>
        <taxon>Eukaryota</taxon>
        <taxon>Metazoa</taxon>
        <taxon>Spiralia</taxon>
        <taxon>Lophotrochozoa</taxon>
        <taxon>Mollusca</taxon>
        <taxon>Bivalvia</taxon>
        <taxon>Autobranchia</taxon>
        <taxon>Heteroconchia</taxon>
        <taxon>Euheterodonta</taxon>
        <taxon>Imparidentia</taxon>
        <taxon>Neoheterodontei</taxon>
        <taxon>Myida</taxon>
        <taxon>Dreissenoidea</taxon>
        <taxon>Dreissenidae</taxon>
        <taxon>Dreissena</taxon>
    </lineage>
</organism>
<dbReference type="Proteomes" id="UP000828390">
    <property type="component" value="Unassembled WGS sequence"/>
</dbReference>
<accession>A0A9D4LU55</accession>
<protein>
    <submittedName>
        <fullName evidence="1">Uncharacterized protein</fullName>
    </submittedName>
</protein>
<keyword evidence="2" id="KW-1185">Reference proteome</keyword>
<evidence type="ECO:0000313" key="2">
    <source>
        <dbReference type="Proteomes" id="UP000828390"/>
    </source>
</evidence>
<sequence length="54" mass="5844">MVVTGSFAAVTRNTPLQFDFIATITDQHGATKEEYVAHTDICVGNAVDTRSMPD</sequence>
<reference evidence="1" key="1">
    <citation type="journal article" date="2019" name="bioRxiv">
        <title>The Genome of the Zebra Mussel, Dreissena polymorpha: A Resource for Invasive Species Research.</title>
        <authorList>
            <person name="McCartney M.A."/>
            <person name="Auch B."/>
            <person name="Kono T."/>
            <person name="Mallez S."/>
            <person name="Zhang Y."/>
            <person name="Obille A."/>
            <person name="Becker A."/>
            <person name="Abrahante J.E."/>
            <person name="Garbe J."/>
            <person name="Badalamenti J.P."/>
            <person name="Herman A."/>
            <person name="Mangelson H."/>
            <person name="Liachko I."/>
            <person name="Sullivan S."/>
            <person name="Sone E.D."/>
            <person name="Koren S."/>
            <person name="Silverstein K.A.T."/>
            <person name="Beckman K.B."/>
            <person name="Gohl D.M."/>
        </authorList>
    </citation>
    <scope>NUCLEOTIDE SEQUENCE</scope>
    <source>
        <strain evidence="1">Duluth1</strain>
        <tissue evidence="1">Whole animal</tissue>
    </source>
</reference>
<name>A0A9D4LU55_DREPO</name>
<evidence type="ECO:0000313" key="1">
    <source>
        <dbReference type="EMBL" id="KAH3863839.1"/>
    </source>
</evidence>
<proteinExistence type="predicted"/>
<gene>
    <name evidence="1" type="ORF">DPMN_026842</name>
</gene>
<dbReference type="AlphaFoldDB" id="A0A9D4LU55"/>
<reference evidence="1" key="2">
    <citation type="submission" date="2020-11" db="EMBL/GenBank/DDBJ databases">
        <authorList>
            <person name="McCartney M.A."/>
            <person name="Auch B."/>
            <person name="Kono T."/>
            <person name="Mallez S."/>
            <person name="Becker A."/>
            <person name="Gohl D.M."/>
            <person name="Silverstein K.A.T."/>
            <person name="Koren S."/>
            <person name="Bechman K.B."/>
            <person name="Herman A."/>
            <person name="Abrahante J.E."/>
            <person name="Garbe J."/>
        </authorList>
    </citation>
    <scope>NUCLEOTIDE SEQUENCE</scope>
    <source>
        <strain evidence="1">Duluth1</strain>
        <tissue evidence="1">Whole animal</tissue>
    </source>
</reference>
<dbReference type="EMBL" id="JAIWYP010000002">
    <property type="protein sequence ID" value="KAH3863839.1"/>
    <property type="molecule type" value="Genomic_DNA"/>
</dbReference>